<sequence>GKLPNGQETAVKRLSIDSAQGELQFRNEVLVVAEIRHKNLVKLLGYCFEAAERVLVNEFVPNASLEHFCFGYMAPECAIPGQFSEKSDLFSFGVLVLEIISGQKNYSFQKNKKDILSY</sequence>
<organism evidence="7 8">
    <name type="scientific">Escallonia herrerae</name>
    <dbReference type="NCBI Taxonomy" id="1293975"/>
    <lineage>
        <taxon>Eukaryota</taxon>
        <taxon>Viridiplantae</taxon>
        <taxon>Streptophyta</taxon>
        <taxon>Embryophyta</taxon>
        <taxon>Tracheophyta</taxon>
        <taxon>Spermatophyta</taxon>
        <taxon>Magnoliopsida</taxon>
        <taxon>eudicotyledons</taxon>
        <taxon>Gunneridae</taxon>
        <taxon>Pentapetalae</taxon>
        <taxon>asterids</taxon>
        <taxon>campanulids</taxon>
        <taxon>Escalloniales</taxon>
        <taxon>Escalloniaceae</taxon>
        <taxon>Escallonia</taxon>
    </lineage>
</organism>
<dbReference type="Gene3D" id="1.10.510.10">
    <property type="entry name" value="Transferase(Phosphotransferase) domain 1"/>
    <property type="match status" value="1"/>
</dbReference>
<dbReference type="GO" id="GO:0005886">
    <property type="term" value="C:plasma membrane"/>
    <property type="evidence" value="ECO:0007669"/>
    <property type="project" value="TreeGrafter"/>
</dbReference>
<proteinExistence type="predicted"/>
<evidence type="ECO:0000256" key="4">
    <source>
        <dbReference type="ARBA" id="ARBA00022777"/>
    </source>
</evidence>
<evidence type="ECO:0000259" key="6">
    <source>
        <dbReference type="Pfam" id="PF07714"/>
    </source>
</evidence>
<feature type="domain" description="Serine-threonine/tyrosine-protein kinase catalytic" evidence="6">
    <location>
        <begin position="6"/>
        <end position="68"/>
    </location>
</feature>
<protein>
    <recommendedName>
        <fullName evidence="6">Serine-threonine/tyrosine-protein kinase catalytic domain-containing protein</fullName>
    </recommendedName>
</protein>
<dbReference type="Gene3D" id="3.30.200.20">
    <property type="entry name" value="Phosphorylase Kinase, domain 1"/>
    <property type="match status" value="1"/>
</dbReference>
<dbReference type="Pfam" id="PF07714">
    <property type="entry name" value="PK_Tyr_Ser-Thr"/>
    <property type="match status" value="2"/>
</dbReference>
<comment type="caution">
    <text evidence="7">The sequence shown here is derived from an EMBL/GenBank/DDBJ whole genome shotgun (WGS) entry which is preliminary data.</text>
</comment>
<dbReference type="Proteomes" id="UP001188597">
    <property type="component" value="Unassembled WGS sequence"/>
</dbReference>
<dbReference type="EMBL" id="JAVXUP010003656">
    <property type="protein sequence ID" value="KAK2998430.1"/>
    <property type="molecule type" value="Genomic_DNA"/>
</dbReference>
<dbReference type="InterPro" id="IPR001245">
    <property type="entry name" value="Ser-Thr/Tyr_kinase_cat_dom"/>
</dbReference>
<evidence type="ECO:0000313" key="8">
    <source>
        <dbReference type="Proteomes" id="UP001188597"/>
    </source>
</evidence>
<dbReference type="GO" id="GO:0005524">
    <property type="term" value="F:ATP binding"/>
    <property type="evidence" value="ECO:0007669"/>
    <property type="project" value="UniProtKB-KW"/>
</dbReference>
<evidence type="ECO:0000256" key="5">
    <source>
        <dbReference type="ARBA" id="ARBA00022840"/>
    </source>
</evidence>
<name>A0AA88UZK9_9ASTE</name>
<keyword evidence="5" id="KW-0067">ATP-binding</keyword>
<feature type="non-terminal residue" evidence="7">
    <location>
        <position position="118"/>
    </location>
</feature>
<reference evidence="7" key="1">
    <citation type="submission" date="2022-12" db="EMBL/GenBank/DDBJ databases">
        <title>Draft genome assemblies for two species of Escallonia (Escalloniales).</title>
        <authorList>
            <person name="Chanderbali A."/>
            <person name="Dervinis C."/>
            <person name="Anghel I."/>
            <person name="Soltis D."/>
            <person name="Soltis P."/>
            <person name="Zapata F."/>
        </authorList>
    </citation>
    <scope>NUCLEOTIDE SEQUENCE</scope>
    <source>
        <strain evidence="7">UCBG64.0493</strain>
        <tissue evidence="7">Leaf</tissue>
    </source>
</reference>
<feature type="non-terminal residue" evidence="7">
    <location>
        <position position="1"/>
    </location>
</feature>
<dbReference type="InterPro" id="IPR011009">
    <property type="entry name" value="Kinase-like_dom_sf"/>
</dbReference>
<keyword evidence="2" id="KW-0808">Transferase</keyword>
<keyword evidence="3" id="KW-0547">Nucleotide-binding</keyword>
<keyword evidence="4" id="KW-0418">Kinase</keyword>
<feature type="domain" description="Serine-threonine/tyrosine-protein kinase catalytic" evidence="6">
    <location>
        <begin position="70"/>
        <end position="112"/>
    </location>
</feature>
<dbReference type="GO" id="GO:0004674">
    <property type="term" value="F:protein serine/threonine kinase activity"/>
    <property type="evidence" value="ECO:0007669"/>
    <property type="project" value="UniProtKB-KW"/>
</dbReference>
<evidence type="ECO:0000313" key="7">
    <source>
        <dbReference type="EMBL" id="KAK2998430.1"/>
    </source>
</evidence>
<dbReference type="PANTHER" id="PTHR27002">
    <property type="entry name" value="RECEPTOR-LIKE SERINE/THREONINE-PROTEIN KINASE SD1-8"/>
    <property type="match status" value="1"/>
</dbReference>
<keyword evidence="8" id="KW-1185">Reference proteome</keyword>
<dbReference type="AlphaFoldDB" id="A0AA88UZK9"/>
<dbReference type="PANTHER" id="PTHR27002:SF980">
    <property type="entry name" value="CYSTEINE-RICH RECEPTOR-LIKE PROTEIN KINASE 10 ISOFORM X1"/>
    <property type="match status" value="1"/>
</dbReference>
<evidence type="ECO:0000256" key="2">
    <source>
        <dbReference type="ARBA" id="ARBA00022679"/>
    </source>
</evidence>
<dbReference type="SUPFAM" id="SSF56112">
    <property type="entry name" value="Protein kinase-like (PK-like)"/>
    <property type="match status" value="1"/>
</dbReference>
<evidence type="ECO:0000256" key="3">
    <source>
        <dbReference type="ARBA" id="ARBA00022741"/>
    </source>
</evidence>
<accession>A0AA88UZK9</accession>
<keyword evidence="1" id="KW-0723">Serine/threonine-protein kinase</keyword>
<evidence type="ECO:0000256" key="1">
    <source>
        <dbReference type="ARBA" id="ARBA00022527"/>
    </source>
</evidence>
<gene>
    <name evidence="7" type="ORF">RJ639_022931</name>
</gene>